<keyword evidence="5" id="KW-0378">Hydrolase</keyword>
<protein>
    <recommendedName>
        <fullName evidence="2">phospholipase D</fullName>
        <ecNumber evidence="2">3.1.4.4</ecNumber>
    </recommendedName>
</protein>
<dbReference type="EMBL" id="GBRH01247820">
    <property type="protein sequence ID" value="JAD50075.1"/>
    <property type="molecule type" value="Transcribed_RNA"/>
</dbReference>
<dbReference type="Gene3D" id="3.30.870.10">
    <property type="entry name" value="Endonuclease Chain A"/>
    <property type="match status" value="1"/>
</dbReference>
<keyword evidence="3" id="KW-0479">Metal-binding</keyword>
<dbReference type="InterPro" id="IPR024632">
    <property type="entry name" value="PLipase_D_C"/>
</dbReference>
<keyword evidence="4" id="KW-0677">Repeat</keyword>
<dbReference type="GO" id="GO:0005886">
    <property type="term" value="C:plasma membrane"/>
    <property type="evidence" value="ECO:0007669"/>
    <property type="project" value="TreeGrafter"/>
</dbReference>
<reference evidence="10" key="1">
    <citation type="submission" date="2014-09" db="EMBL/GenBank/DDBJ databases">
        <authorList>
            <person name="Magalhaes I.L.F."/>
            <person name="Oliveira U."/>
            <person name="Santos F.R."/>
            <person name="Vidigal T.H.D.A."/>
            <person name="Brescovit A.D."/>
            <person name="Santos A.J."/>
        </authorList>
    </citation>
    <scope>NUCLEOTIDE SEQUENCE</scope>
    <source>
        <tissue evidence="10">Shoot tissue taken approximately 20 cm above the soil surface</tissue>
    </source>
</reference>
<dbReference type="GO" id="GO:0046872">
    <property type="term" value="F:metal ion binding"/>
    <property type="evidence" value="ECO:0007669"/>
    <property type="project" value="UniProtKB-KW"/>
</dbReference>
<dbReference type="Pfam" id="PF00614">
    <property type="entry name" value="PLDc"/>
    <property type="match status" value="1"/>
</dbReference>
<dbReference type="GO" id="GO:0009395">
    <property type="term" value="P:phospholipid catabolic process"/>
    <property type="evidence" value="ECO:0007669"/>
    <property type="project" value="TreeGrafter"/>
</dbReference>
<evidence type="ECO:0000256" key="3">
    <source>
        <dbReference type="ARBA" id="ARBA00022723"/>
    </source>
</evidence>
<keyword evidence="7" id="KW-0442">Lipid degradation</keyword>
<evidence type="ECO:0000256" key="4">
    <source>
        <dbReference type="ARBA" id="ARBA00022737"/>
    </source>
</evidence>
<sequence length="213" mass="23778">MGLKDAHPQDYLNFYCLGNREEEEVVAGNGHCEWPHDHPDSTSPAALARQHRRFMVYVHSKGMIVDDEYVIVGSANINQRSLAGSRDTEIAVGAYQPHHTAAAASSGLPRGKVWGYRMSLWEEHLGKEAVLRPELERPESRKCVRLVNRVARANWARYTADEGQAALQGHLMRYPVHVGADGRVRALRGHETFPDVGGRVLGSTNNLPDYLTM</sequence>
<dbReference type="AlphaFoldDB" id="A0A0A9AMD1"/>
<evidence type="ECO:0000256" key="2">
    <source>
        <dbReference type="ARBA" id="ARBA00012027"/>
    </source>
</evidence>
<dbReference type="PANTHER" id="PTHR18896:SF70">
    <property type="entry name" value="OS02G0120200 PROTEIN"/>
    <property type="match status" value="1"/>
</dbReference>
<reference evidence="10" key="2">
    <citation type="journal article" date="2015" name="Data Brief">
        <title>Shoot transcriptome of the giant reed, Arundo donax.</title>
        <authorList>
            <person name="Barrero R.A."/>
            <person name="Guerrero F.D."/>
            <person name="Moolhuijzen P."/>
            <person name="Goolsby J.A."/>
            <person name="Tidwell J."/>
            <person name="Bellgard S.E."/>
            <person name="Bellgard M.I."/>
        </authorList>
    </citation>
    <scope>NUCLEOTIDE SEQUENCE</scope>
    <source>
        <tissue evidence="10">Shoot tissue taken approximately 20 cm above the soil surface</tissue>
    </source>
</reference>
<dbReference type="EC" id="3.1.4.4" evidence="2"/>
<evidence type="ECO:0000256" key="1">
    <source>
        <dbReference type="ARBA" id="ARBA00000798"/>
    </source>
</evidence>
<dbReference type="SMART" id="SM00155">
    <property type="entry name" value="PLDc"/>
    <property type="match status" value="1"/>
</dbReference>
<evidence type="ECO:0000256" key="7">
    <source>
        <dbReference type="ARBA" id="ARBA00022963"/>
    </source>
</evidence>
<comment type="catalytic activity">
    <reaction evidence="1">
        <text>a 1,2-diacyl-sn-glycero-3-phosphocholine + H2O = a 1,2-diacyl-sn-glycero-3-phosphate + choline + H(+)</text>
        <dbReference type="Rhea" id="RHEA:14445"/>
        <dbReference type="ChEBI" id="CHEBI:15354"/>
        <dbReference type="ChEBI" id="CHEBI:15377"/>
        <dbReference type="ChEBI" id="CHEBI:15378"/>
        <dbReference type="ChEBI" id="CHEBI:57643"/>
        <dbReference type="ChEBI" id="CHEBI:58608"/>
        <dbReference type="EC" id="3.1.4.4"/>
    </reaction>
</comment>
<evidence type="ECO:0000256" key="5">
    <source>
        <dbReference type="ARBA" id="ARBA00022801"/>
    </source>
</evidence>
<dbReference type="InterPro" id="IPR001736">
    <property type="entry name" value="PLipase_D/transphosphatidylase"/>
</dbReference>
<feature type="domain" description="PLD phosphodiesterase" evidence="9">
    <location>
        <begin position="54"/>
        <end position="81"/>
    </location>
</feature>
<organism evidence="10">
    <name type="scientific">Arundo donax</name>
    <name type="common">Giant reed</name>
    <name type="synonym">Donax arundinaceus</name>
    <dbReference type="NCBI Taxonomy" id="35708"/>
    <lineage>
        <taxon>Eukaryota</taxon>
        <taxon>Viridiplantae</taxon>
        <taxon>Streptophyta</taxon>
        <taxon>Embryophyta</taxon>
        <taxon>Tracheophyta</taxon>
        <taxon>Spermatophyta</taxon>
        <taxon>Magnoliopsida</taxon>
        <taxon>Liliopsida</taxon>
        <taxon>Poales</taxon>
        <taxon>Poaceae</taxon>
        <taxon>PACMAD clade</taxon>
        <taxon>Arundinoideae</taxon>
        <taxon>Arundineae</taxon>
        <taxon>Arundo</taxon>
    </lineage>
</organism>
<accession>A0A0A9AMD1</accession>
<dbReference type="PANTHER" id="PTHR18896">
    <property type="entry name" value="PHOSPHOLIPASE D"/>
    <property type="match status" value="1"/>
</dbReference>
<dbReference type="PROSITE" id="PS50035">
    <property type="entry name" value="PLD"/>
    <property type="match status" value="1"/>
</dbReference>
<dbReference type="SUPFAM" id="SSF56024">
    <property type="entry name" value="Phospholipase D/nuclease"/>
    <property type="match status" value="1"/>
</dbReference>
<name>A0A0A9AMD1_ARUDO</name>
<dbReference type="InterPro" id="IPR015679">
    <property type="entry name" value="PLipase_D_fam"/>
</dbReference>
<dbReference type="Pfam" id="PF12357">
    <property type="entry name" value="PLD_C"/>
    <property type="match status" value="1"/>
</dbReference>
<evidence type="ECO:0000313" key="10">
    <source>
        <dbReference type="EMBL" id="JAD50075.1"/>
    </source>
</evidence>
<dbReference type="GO" id="GO:0004630">
    <property type="term" value="F:phospholipase D activity"/>
    <property type="evidence" value="ECO:0007669"/>
    <property type="project" value="UniProtKB-EC"/>
</dbReference>
<evidence type="ECO:0000256" key="6">
    <source>
        <dbReference type="ARBA" id="ARBA00022837"/>
    </source>
</evidence>
<proteinExistence type="predicted"/>
<evidence type="ECO:0000259" key="9">
    <source>
        <dbReference type="PROSITE" id="PS50035"/>
    </source>
</evidence>
<keyword evidence="8" id="KW-0443">Lipid metabolism</keyword>
<evidence type="ECO:0000256" key="8">
    <source>
        <dbReference type="ARBA" id="ARBA00023098"/>
    </source>
</evidence>
<keyword evidence="6" id="KW-0106">Calcium</keyword>